<name>A0ABY3U3V2_9MYCO</name>
<evidence type="ECO:0008006" key="3">
    <source>
        <dbReference type="Google" id="ProtNLM"/>
    </source>
</evidence>
<accession>A0ABY3U3V2</accession>
<sequence>MNRPGIRPWPPTLVLWVIALSALALAVPVVSAGRRTAATDSEPLAPGLAALSDAELLDLLLHRAAMPDGWWWSFTHETGLVEDFGYHRDQVADRNGAIVGYRPADCAKPIGMVSAGAFDAAEVAGYDPVHPGDSYDRKDIRLALAREFDPAGFADMVASVSRCTHVTFDTARYHSRYTIDILEDSGRGGDTRLFRYSVTTHTGDSDASTRYHAYARSAHLILRGTATDGHRGEFDALFADTLARINAAAT</sequence>
<keyword evidence="2" id="KW-1185">Reference proteome</keyword>
<dbReference type="RefSeq" id="WP_240171517.1">
    <property type="nucleotide sequence ID" value="NZ_CP092365.1"/>
</dbReference>
<gene>
    <name evidence="1" type="ORF">MIU77_02580</name>
</gene>
<dbReference type="EMBL" id="CP092365">
    <property type="protein sequence ID" value="ULN53265.1"/>
    <property type="molecule type" value="Genomic_DNA"/>
</dbReference>
<proteinExistence type="predicted"/>
<evidence type="ECO:0000313" key="2">
    <source>
        <dbReference type="Proteomes" id="UP001055200"/>
    </source>
</evidence>
<reference evidence="1" key="1">
    <citation type="submission" date="2022-08" db="EMBL/GenBank/DDBJ databases">
        <title>Complete genome sequence of 14 non-tuberculosis mycobacteria type-strains.</title>
        <authorList>
            <person name="Igarashi Y."/>
            <person name="Osugi A."/>
            <person name="Mitarai S."/>
        </authorList>
    </citation>
    <scope>NUCLEOTIDE SEQUENCE</scope>
    <source>
        <strain evidence="1">DSM 45575</strain>
    </source>
</reference>
<organism evidence="1 2">
    <name type="scientific">Mycolicibacillus parakoreensis</name>
    <dbReference type="NCBI Taxonomy" id="1069221"/>
    <lineage>
        <taxon>Bacteria</taxon>
        <taxon>Bacillati</taxon>
        <taxon>Actinomycetota</taxon>
        <taxon>Actinomycetes</taxon>
        <taxon>Mycobacteriales</taxon>
        <taxon>Mycobacteriaceae</taxon>
        <taxon>Mycolicibacillus</taxon>
    </lineage>
</organism>
<evidence type="ECO:0000313" key="1">
    <source>
        <dbReference type="EMBL" id="ULN53265.1"/>
    </source>
</evidence>
<dbReference type="Proteomes" id="UP001055200">
    <property type="component" value="Chromosome"/>
</dbReference>
<protein>
    <recommendedName>
        <fullName evidence="3">Sensor domain-containing protein</fullName>
    </recommendedName>
</protein>